<dbReference type="FunFam" id="1.20.1250.20:FF:000064">
    <property type="entry name" value="MFS allantoate transporter"/>
    <property type="match status" value="1"/>
</dbReference>
<feature type="transmembrane region" description="Helical" evidence="8">
    <location>
        <begin position="350"/>
        <end position="370"/>
    </location>
</feature>
<sequence>MEKTSSTPSGAHDEIAAAKAPLSKPFSESEPYEKADDEASIPYDPNCTHMYHPYALRTAQYAGHEAIYIDEKTDRMLFWKINRRIVACMLGTYFCQALDKGTLSFSSIMGIQEDTNLVGQQYSWLGTILYMGVLVGEYPTNVLLQKLPVAKYLSANVFCWGVVITCSAACKNFGSLMAVRFLLGVFESCVQPSFIIMTSMWYTKKEQMLLTSMWYCMMGVQLMVGGIIAWGVSQYVGHALLPWQLLFLILGCLTCAWGLFIGWWLPDTPMNAKCFNEDEKRLMVERVRANETGIQNKVYKRYQAIEALTDPIVWLYVMLQLTSTLVIGGLGVFSNLIISSFGFTYLETQLLNIAQGAVTIVVMVGSAALCTWTDQTAWVMHAWTIPPIIGTAVIYHIEPTASTRVGLLVAFYCMQFYLAEGNMIFSLISRNIAGQTKKSTALSMTFIAWAAGNMTAPQIFQSSDAPRYHKGFTAHFCLYVLFNITLALTRIILTRRNHKKRSLASEASEASPVGGAAADVAGSEKIGHSNAFKDLTDTENPDFRMGIEDTNMNAECKEFEA</sequence>
<dbReference type="PROSITE" id="PS50850">
    <property type="entry name" value="MFS"/>
    <property type="match status" value="1"/>
</dbReference>
<evidence type="ECO:0000259" key="9">
    <source>
        <dbReference type="PROSITE" id="PS50850"/>
    </source>
</evidence>
<dbReference type="GO" id="GO:0033229">
    <property type="term" value="F:cysteine transmembrane transporter activity"/>
    <property type="evidence" value="ECO:0007669"/>
    <property type="project" value="TreeGrafter"/>
</dbReference>
<comment type="caution">
    <text evidence="10">The sequence shown here is derived from an EMBL/GenBank/DDBJ whole genome shotgun (WGS) entry which is preliminary data.</text>
</comment>
<dbReference type="AlphaFoldDB" id="A0A0G2FN79"/>
<dbReference type="OrthoDB" id="6730379at2759"/>
<comment type="similarity">
    <text evidence="6">Belongs to the major facilitator superfamily. Allantoate permease family.</text>
</comment>
<feature type="transmembrane region" description="Helical" evidence="8">
    <location>
        <begin position="245"/>
        <end position="265"/>
    </location>
</feature>
<evidence type="ECO:0000256" key="1">
    <source>
        <dbReference type="ARBA" id="ARBA00004141"/>
    </source>
</evidence>
<protein>
    <submittedName>
        <fullName evidence="10">Putative allantoate permease</fullName>
    </submittedName>
</protein>
<keyword evidence="3 8" id="KW-0812">Transmembrane</keyword>
<feature type="transmembrane region" description="Helical" evidence="8">
    <location>
        <begin position="440"/>
        <end position="460"/>
    </location>
</feature>
<feature type="transmembrane region" description="Helical" evidence="8">
    <location>
        <begin position="409"/>
        <end position="428"/>
    </location>
</feature>
<dbReference type="Gene3D" id="1.20.1250.20">
    <property type="entry name" value="MFS general substrate transporter like domains"/>
    <property type="match status" value="1"/>
</dbReference>
<dbReference type="PANTHER" id="PTHR43791:SF63">
    <property type="entry name" value="HIGH AFFINITY CYSTEINE TRANSPORTER"/>
    <property type="match status" value="1"/>
</dbReference>
<feature type="region of interest" description="Disordered" evidence="7">
    <location>
        <begin position="1"/>
        <end position="38"/>
    </location>
</feature>
<evidence type="ECO:0000313" key="10">
    <source>
        <dbReference type="EMBL" id="KKY35459.1"/>
    </source>
</evidence>
<comment type="subcellular location">
    <subcellularLocation>
        <location evidence="1">Membrane</location>
        <topology evidence="1">Multi-pass membrane protein</topology>
    </subcellularLocation>
</comment>
<gene>
    <name evidence="10" type="ORF">UCDDA912_g04508</name>
</gene>
<evidence type="ECO:0000256" key="7">
    <source>
        <dbReference type="SAM" id="MobiDB-lite"/>
    </source>
</evidence>
<keyword evidence="5 8" id="KW-0472">Membrane</keyword>
<dbReference type="EMBL" id="LCUC01000156">
    <property type="protein sequence ID" value="KKY35459.1"/>
    <property type="molecule type" value="Genomic_DNA"/>
</dbReference>
<dbReference type="PANTHER" id="PTHR43791">
    <property type="entry name" value="PERMEASE-RELATED"/>
    <property type="match status" value="1"/>
</dbReference>
<evidence type="ECO:0000256" key="2">
    <source>
        <dbReference type="ARBA" id="ARBA00022448"/>
    </source>
</evidence>
<reference evidence="10 11" key="2">
    <citation type="submission" date="2015-05" db="EMBL/GenBank/DDBJ databases">
        <authorList>
            <person name="Morales-Cruz A."/>
            <person name="Amrine K.C."/>
            <person name="Cantu D."/>
        </authorList>
    </citation>
    <scope>NUCLEOTIDE SEQUENCE [LARGE SCALE GENOMIC DNA]</scope>
    <source>
        <strain evidence="10">DA912</strain>
    </source>
</reference>
<dbReference type="InterPro" id="IPR011701">
    <property type="entry name" value="MFS"/>
</dbReference>
<accession>A0A0G2FN79</accession>
<evidence type="ECO:0000256" key="6">
    <source>
        <dbReference type="ARBA" id="ARBA00037968"/>
    </source>
</evidence>
<dbReference type="InterPro" id="IPR020846">
    <property type="entry name" value="MFS_dom"/>
</dbReference>
<evidence type="ECO:0000256" key="5">
    <source>
        <dbReference type="ARBA" id="ARBA00023136"/>
    </source>
</evidence>
<evidence type="ECO:0000313" key="11">
    <source>
        <dbReference type="Proteomes" id="UP000034680"/>
    </source>
</evidence>
<keyword evidence="4 8" id="KW-1133">Transmembrane helix</keyword>
<organism evidence="10 11">
    <name type="scientific">Diaporthe ampelina</name>
    <dbReference type="NCBI Taxonomy" id="1214573"/>
    <lineage>
        <taxon>Eukaryota</taxon>
        <taxon>Fungi</taxon>
        <taxon>Dikarya</taxon>
        <taxon>Ascomycota</taxon>
        <taxon>Pezizomycotina</taxon>
        <taxon>Sordariomycetes</taxon>
        <taxon>Sordariomycetidae</taxon>
        <taxon>Diaporthales</taxon>
        <taxon>Diaporthaceae</taxon>
        <taxon>Diaporthe</taxon>
    </lineage>
</organism>
<feature type="domain" description="Major facilitator superfamily (MFS) profile" evidence="9">
    <location>
        <begin position="85"/>
        <end position="501"/>
    </location>
</feature>
<dbReference type="InterPro" id="IPR036259">
    <property type="entry name" value="MFS_trans_sf"/>
</dbReference>
<dbReference type="GO" id="GO:0016020">
    <property type="term" value="C:membrane"/>
    <property type="evidence" value="ECO:0007669"/>
    <property type="project" value="UniProtKB-SubCell"/>
</dbReference>
<reference evidence="10 11" key="1">
    <citation type="submission" date="2015-05" db="EMBL/GenBank/DDBJ databases">
        <title>Distinctive expansion of gene families associated with plant cell wall degradation and secondary metabolism in the genomes of grapevine trunk pathogens.</title>
        <authorList>
            <person name="Lawrence D.P."/>
            <person name="Travadon R."/>
            <person name="Rolshausen P.E."/>
            <person name="Baumgartner K."/>
        </authorList>
    </citation>
    <scope>NUCLEOTIDE SEQUENCE [LARGE SCALE GENOMIC DNA]</scope>
    <source>
        <strain evidence="10">DA912</strain>
    </source>
</reference>
<feature type="transmembrane region" description="Helical" evidence="8">
    <location>
        <begin position="181"/>
        <end position="202"/>
    </location>
</feature>
<feature type="transmembrane region" description="Helical" evidence="8">
    <location>
        <begin position="313"/>
        <end position="338"/>
    </location>
</feature>
<dbReference type="Pfam" id="PF07690">
    <property type="entry name" value="MFS_1"/>
    <property type="match status" value="1"/>
</dbReference>
<feature type="transmembrane region" description="Helical" evidence="8">
    <location>
        <begin position="472"/>
        <end position="493"/>
    </location>
</feature>
<feature type="transmembrane region" description="Helical" evidence="8">
    <location>
        <begin position="377"/>
        <end position="397"/>
    </location>
</feature>
<keyword evidence="11" id="KW-1185">Reference proteome</keyword>
<dbReference type="Proteomes" id="UP000034680">
    <property type="component" value="Unassembled WGS sequence"/>
</dbReference>
<name>A0A0G2FN79_9PEZI</name>
<proteinExistence type="inferred from homology"/>
<feature type="transmembrane region" description="Helical" evidence="8">
    <location>
        <begin position="214"/>
        <end position="233"/>
    </location>
</feature>
<keyword evidence="2" id="KW-0813">Transport</keyword>
<evidence type="ECO:0000256" key="4">
    <source>
        <dbReference type="ARBA" id="ARBA00022989"/>
    </source>
</evidence>
<dbReference type="SUPFAM" id="SSF103473">
    <property type="entry name" value="MFS general substrate transporter"/>
    <property type="match status" value="1"/>
</dbReference>
<evidence type="ECO:0000256" key="3">
    <source>
        <dbReference type="ARBA" id="ARBA00022692"/>
    </source>
</evidence>
<evidence type="ECO:0000256" key="8">
    <source>
        <dbReference type="SAM" id="Phobius"/>
    </source>
</evidence>